<feature type="domain" description="Bacterial alpha-L-rhamnosidase N-terminal" evidence="1">
    <location>
        <begin position="49"/>
        <end position="197"/>
    </location>
</feature>
<name>A0A517L9Q4_9PEZI</name>
<proteinExistence type="predicted"/>
<dbReference type="InterPro" id="IPR035398">
    <property type="entry name" value="Bac_rhamnosid_C"/>
</dbReference>
<dbReference type="InterPro" id="IPR008979">
    <property type="entry name" value="Galactose-bd-like_sf"/>
</dbReference>
<dbReference type="OrthoDB" id="6503935at2759"/>
<dbReference type="GO" id="GO:0005975">
    <property type="term" value="P:carbohydrate metabolic process"/>
    <property type="evidence" value="ECO:0007669"/>
    <property type="project" value="InterPro"/>
</dbReference>
<evidence type="ECO:0008006" key="6">
    <source>
        <dbReference type="Google" id="ProtNLM"/>
    </source>
</evidence>
<evidence type="ECO:0000259" key="2">
    <source>
        <dbReference type="Pfam" id="PF17389"/>
    </source>
</evidence>
<dbReference type="SUPFAM" id="SSF48208">
    <property type="entry name" value="Six-hairpin glycosidases"/>
    <property type="match status" value="1"/>
</dbReference>
<evidence type="ECO:0000259" key="1">
    <source>
        <dbReference type="Pfam" id="PF08531"/>
    </source>
</evidence>
<dbReference type="AlphaFoldDB" id="A0A517L9Q4"/>
<dbReference type="Proteomes" id="UP000316270">
    <property type="component" value="Chromosome 7"/>
</dbReference>
<organism evidence="4 5">
    <name type="scientific">Venturia effusa</name>
    <dbReference type="NCBI Taxonomy" id="50376"/>
    <lineage>
        <taxon>Eukaryota</taxon>
        <taxon>Fungi</taxon>
        <taxon>Dikarya</taxon>
        <taxon>Ascomycota</taxon>
        <taxon>Pezizomycotina</taxon>
        <taxon>Dothideomycetes</taxon>
        <taxon>Pleosporomycetidae</taxon>
        <taxon>Venturiales</taxon>
        <taxon>Venturiaceae</taxon>
        <taxon>Venturia</taxon>
    </lineage>
</organism>
<dbReference type="Pfam" id="PF17389">
    <property type="entry name" value="Bac_rhamnosid6H"/>
    <property type="match status" value="1"/>
</dbReference>
<dbReference type="Gene3D" id="2.60.120.260">
    <property type="entry name" value="Galactose-binding domain-like"/>
    <property type="match status" value="2"/>
</dbReference>
<sequence>MSSPAWTAAAKWIWVPEFHDEVEKTPGKYCLFRKQFTLAAEQLFPNFVVHVSADSRYRLFVNGKSVAFGPCKSYPERWFYETVDISQHLVQGANVISARVLRYAYAFPGSSSIIRTGLPGFMLFGIDQASIISTDETWKCKEDTSTVLVPYSEWNYLLGPPFMANSERIYGDFIDQNWHASDLDESLWKPAVSQSLEVKMLPVLNPWKLAPRPIPALPETPKHFSAATKCTGSADLHTWKDFLLEDTAITVAANATSVVDVDASTLTTGFLSLRFRGGRGAKLRILCSEGYEKDLGVEKSPFPLPRGKSDRCDHISGRLYGTEDYFVVGSSSRINTFEPFWFRTFRYVQLQITSGEEELTLLGFDYRETHYPLEISTRIDVSNPEMESLWNISLNTLKNCMHETYEDCPFYEQNQFASDARLQMLFTYTLSSDDRLARKTLEEFHASRCADGLIVAQFPAGFKSFQIPQFSLYYILMVHDHMQYFGDKSLVKKYIGTIDGILNYFDSRLNGIGLVGQFDHENWAFVDWVDAWTTPRQIKKSCMPPAYWTVGIATVNSLLYATALLHAADIADFLGRCNTAIEYRQRAKDINDSANRNSFEDGIYTDGPGVRSTCQHTQVFAVLSGAISGVAATQLMERTLRDKDLPQCSYALKFYLFRALEKAGIYTSSFDAMMEPWRKMIGENLTTWAENDSNPRSDCHGWSASPIYEIVSGIFGLKPGAPGFQKVIIEPRMDLLDVAKARLYTRRGVVTVEWNTRKVLALLASSNMSVDIRINGSTVTRQLLADIRQECTP</sequence>
<feature type="domain" description="Alpha-L-rhamnosidase six-hairpin glycosidase" evidence="2">
    <location>
        <begin position="379"/>
        <end position="706"/>
    </location>
</feature>
<keyword evidence="5" id="KW-1185">Reference proteome</keyword>
<dbReference type="Gene3D" id="1.50.10.10">
    <property type="match status" value="1"/>
</dbReference>
<dbReference type="Pfam" id="PF17390">
    <property type="entry name" value="Bac_rhamnosid_C"/>
    <property type="match status" value="1"/>
</dbReference>
<dbReference type="STRING" id="50376.A0A517L9Q4"/>
<evidence type="ECO:0000313" key="5">
    <source>
        <dbReference type="Proteomes" id="UP000316270"/>
    </source>
</evidence>
<dbReference type="PANTHER" id="PTHR34987:SF2">
    <property type="entry name" value="B, PUTATIVE (AFU_ORTHOLOGUE AFUA_7G05040)-RELATED"/>
    <property type="match status" value="1"/>
</dbReference>
<evidence type="ECO:0000259" key="3">
    <source>
        <dbReference type="Pfam" id="PF17390"/>
    </source>
</evidence>
<dbReference type="Gene3D" id="2.60.420.10">
    <property type="entry name" value="Maltose phosphorylase, domain 3"/>
    <property type="match status" value="1"/>
</dbReference>
<feature type="domain" description="Alpha-L-rhamnosidase C-terminal" evidence="3">
    <location>
        <begin position="716"/>
        <end position="757"/>
    </location>
</feature>
<accession>A0A517L9Q4</accession>
<dbReference type="InterPro" id="IPR013737">
    <property type="entry name" value="Bac_rhamnosid_N"/>
</dbReference>
<dbReference type="SUPFAM" id="SSF49785">
    <property type="entry name" value="Galactose-binding domain-like"/>
    <property type="match status" value="1"/>
</dbReference>
<dbReference type="EMBL" id="CP042191">
    <property type="protein sequence ID" value="QDS72372.1"/>
    <property type="molecule type" value="Genomic_DNA"/>
</dbReference>
<dbReference type="InterPro" id="IPR008928">
    <property type="entry name" value="6-hairpin_glycosidase_sf"/>
</dbReference>
<gene>
    <name evidence="4" type="ORF">FKW77_008344</name>
</gene>
<dbReference type="Pfam" id="PF08531">
    <property type="entry name" value="Bac_rhamnosid_N"/>
    <property type="match status" value="1"/>
</dbReference>
<dbReference type="PANTHER" id="PTHR34987">
    <property type="entry name" value="C, PUTATIVE (AFU_ORTHOLOGUE AFUA_3G02880)-RELATED"/>
    <property type="match status" value="1"/>
</dbReference>
<evidence type="ECO:0000313" key="4">
    <source>
        <dbReference type="EMBL" id="QDS72372.1"/>
    </source>
</evidence>
<reference evidence="4 5" key="1">
    <citation type="submission" date="2019-07" db="EMBL/GenBank/DDBJ databases">
        <title>Finished genome of Venturia effusa.</title>
        <authorList>
            <person name="Young C.A."/>
            <person name="Cox M.P."/>
            <person name="Ganley A.R.D."/>
            <person name="David W.J."/>
        </authorList>
    </citation>
    <scope>NUCLEOTIDE SEQUENCE [LARGE SCALE GENOMIC DNA]</scope>
    <source>
        <strain evidence="5">albino</strain>
    </source>
</reference>
<dbReference type="InterPro" id="IPR035396">
    <property type="entry name" value="Bac_rhamnosid6H"/>
</dbReference>
<dbReference type="InterPro" id="IPR012341">
    <property type="entry name" value="6hp_glycosidase-like_sf"/>
</dbReference>
<protein>
    <recommendedName>
        <fullName evidence="6">Alpha-L-rhamnosidase</fullName>
    </recommendedName>
</protein>
<dbReference type="GO" id="GO:0003824">
    <property type="term" value="F:catalytic activity"/>
    <property type="evidence" value="ECO:0007669"/>
    <property type="project" value="UniProtKB-ARBA"/>
</dbReference>